<evidence type="ECO:0008006" key="4">
    <source>
        <dbReference type="Google" id="ProtNLM"/>
    </source>
</evidence>
<dbReference type="Gene3D" id="3.40.50.300">
    <property type="entry name" value="P-loop containing nucleotide triphosphate hydrolases"/>
    <property type="match status" value="1"/>
</dbReference>
<feature type="region of interest" description="Disordered" evidence="1">
    <location>
        <begin position="371"/>
        <end position="411"/>
    </location>
</feature>
<protein>
    <recommendedName>
        <fullName evidence="4">TraD/TraG TraM recognition site domain-containing protein</fullName>
    </recommendedName>
</protein>
<organism evidence="2 3">
    <name type="scientific">Subtercola frigoramans</name>
    <dbReference type="NCBI Taxonomy" id="120298"/>
    <lineage>
        <taxon>Bacteria</taxon>
        <taxon>Bacillati</taxon>
        <taxon>Actinomycetota</taxon>
        <taxon>Actinomycetes</taxon>
        <taxon>Micrococcales</taxon>
        <taxon>Microbacteriaceae</taxon>
        <taxon>Subtercola</taxon>
    </lineage>
</organism>
<feature type="compositionally biased region" description="Low complexity" evidence="1">
    <location>
        <begin position="383"/>
        <end position="403"/>
    </location>
</feature>
<name>A0ABS2L7R5_9MICO</name>
<dbReference type="EMBL" id="JAFBBU010000001">
    <property type="protein sequence ID" value="MBM7472501.1"/>
    <property type="molecule type" value="Genomic_DNA"/>
</dbReference>
<comment type="caution">
    <text evidence="2">The sequence shown here is derived from an EMBL/GenBank/DDBJ whole genome shotgun (WGS) entry which is preliminary data.</text>
</comment>
<accession>A0ABS2L7R5</accession>
<sequence length="411" mass="45163">MQHLIERDIESGGAVLVIDPKAQIPQFIRGRIPEERWEDVVEIDPTDDNPVGFNPLDASGRDPDVVADSILAVFKKIFSEGWGPRTADIFSASLRTLARSGTVDYPNTLMDLPTLWTDPAYRARQVGAVSGDIALAGFWAWFDDLKPSQQALVIASPMNKLRSILLRPAVVKILGQRHPAFRLRNIFRERKIVLLPLNEGLVGPLTADLLGSLVLAETWQAAQERASEKDHATWPGFVYVDEADRFMNGSLSVSLAEALARSRSLSVSWFLATQFWDQLPKEMKSAVRSNARTKIAFKMESDEDAHTFARLAPELTAEDFMSLAKFEIYVKLVADGVTTDWALAKTLPPSRQISDPAEVLRVSRQHHQAVAAAANASSTDLVAPGALTPTSTSPAPATPPAGAIGRRRRNR</sequence>
<dbReference type="InterPro" id="IPR027417">
    <property type="entry name" value="P-loop_NTPase"/>
</dbReference>
<evidence type="ECO:0000256" key="1">
    <source>
        <dbReference type="SAM" id="MobiDB-lite"/>
    </source>
</evidence>
<keyword evidence="3" id="KW-1185">Reference proteome</keyword>
<dbReference type="SUPFAM" id="SSF52540">
    <property type="entry name" value="P-loop containing nucleoside triphosphate hydrolases"/>
    <property type="match status" value="1"/>
</dbReference>
<evidence type="ECO:0000313" key="2">
    <source>
        <dbReference type="EMBL" id="MBM7472501.1"/>
    </source>
</evidence>
<evidence type="ECO:0000313" key="3">
    <source>
        <dbReference type="Proteomes" id="UP000776164"/>
    </source>
</evidence>
<reference evidence="2 3" key="1">
    <citation type="submission" date="2021-01" db="EMBL/GenBank/DDBJ databases">
        <title>Sequencing the genomes of 1000 actinobacteria strains.</title>
        <authorList>
            <person name="Klenk H.-P."/>
        </authorList>
    </citation>
    <scope>NUCLEOTIDE SEQUENCE [LARGE SCALE GENOMIC DNA]</scope>
    <source>
        <strain evidence="2 3">DSM 13057</strain>
    </source>
</reference>
<dbReference type="Proteomes" id="UP000776164">
    <property type="component" value="Unassembled WGS sequence"/>
</dbReference>
<gene>
    <name evidence="2" type="ORF">JOE66_002135</name>
</gene>
<proteinExistence type="predicted"/>